<keyword evidence="3" id="KW-1185">Reference proteome</keyword>
<name>A0A1W2TLZ6_ROSNE</name>
<evidence type="ECO:0000313" key="3">
    <source>
        <dbReference type="Proteomes" id="UP000054516"/>
    </source>
</evidence>
<accession>A0A1W2TLZ6</accession>
<organism evidence="2">
    <name type="scientific">Rosellinia necatrix</name>
    <name type="common">White root-rot fungus</name>
    <dbReference type="NCBI Taxonomy" id="77044"/>
    <lineage>
        <taxon>Eukaryota</taxon>
        <taxon>Fungi</taxon>
        <taxon>Dikarya</taxon>
        <taxon>Ascomycota</taxon>
        <taxon>Pezizomycotina</taxon>
        <taxon>Sordariomycetes</taxon>
        <taxon>Xylariomycetidae</taxon>
        <taxon>Xylariales</taxon>
        <taxon>Xylariaceae</taxon>
        <taxon>Rosellinia</taxon>
    </lineage>
</organism>
<dbReference type="EMBL" id="DF977482">
    <property type="protein sequence ID" value="GAP89343.1"/>
    <property type="molecule type" value="Genomic_DNA"/>
</dbReference>
<feature type="region of interest" description="Disordered" evidence="1">
    <location>
        <begin position="479"/>
        <end position="498"/>
    </location>
</feature>
<sequence length="544" mass="59138">MAPPRLKLEKKKQGSATLVNANDYLESADSHEEAMGKHRVGDPAKALRFADRALDVYTQGLAKFPRNFDLAYNKARLELKKATDLMLSQALEVSTISVLRHALSSHYYARDLAPTHPDTLFNTAQVLTSIAEIIAKDDDADDSEAVQNLEQALEMQSCCFELQQAAFTKNRLELEEAMRETAQYMAPQQTDNGQATTNPTTESQDNNLEEQWVMIEEPITATTLLDTIIAQVETLTALCSILSASLDSPPDPEHKSAAALSWVKSYSTNLLTQILPALINENWDVLEPRLIDVMLPRAVFMSHYLDLSFRLSAIDVEAYKQELDAAFSQPGLDAASEGVLLASTTALLSLNSTLADAMSGGMADDIIASYAALRWKILVAAQSRLSSVANIPGTDQLTVATTHSVRGDISLFLQVLAYPPTSYPQARNTTPQLLKHAEVYYRNASKLLGSIGRHTDEEKAICELKGAVVSVLQQTTTDQTVAGSSSGQDNSGTMPGVSASTAQIKLSLESVVGVHGAEWVSNHIEDMMYEGMIAPEVFAAITQG</sequence>
<dbReference type="OrthoDB" id="5328412at2759"/>
<gene>
    <name evidence="2" type="ORF">SAMD00023353_3700830</name>
</gene>
<protein>
    <submittedName>
        <fullName evidence="2">Uncharacterized protein</fullName>
    </submittedName>
</protein>
<dbReference type="Proteomes" id="UP000054516">
    <property type="component" value="Unassembled WGS sequence"/>
</dbReference>
<dbReference type="AlphaFoldDB" id="A0A1W2TLZ6"/>
<evidence type="ECO:0000313" key="2">
    <source>
        <dbReference type="EMBL" id="GAP89343.1"/>
    </source>
</evidence>
<evidence type="ECO:0000256" key="1">
    <source>
        <dbReference type="SAM" id="MobiDB-lite"/>
    </source>
</evidence>
<reference evidence="2" key="1">
    <citation type="submission" date="2016-03" db="EMBL/GenBank/DDBJ databases">
        <title>Draft genome sequence of Rosellinia necatrix.</title>
        <authorList>
            <person name="Kanematsu S."/>
        </authorList>
    </citation>
    <scope>NUCLEOTIDE SEQUENCE [LARGE SCALE GENOMIC DNA]</scope>
    <source>
        <strain evidence="2">W97</strain>
    </source>
</reference>
<dbReference type="OMA" id="MRFFMRA"/>
<proteinExistence type="predicted"/>